<reference evidence="1 2" key="1">
    <citation type="submission" date="2019-08" db="EMBL/GenBank/DDBJ databases">
        <authorList>
            <person name="Peeters C."/>
        </authorList>
    </citation>
    <scope>NUCLEOTIDE SEQUENCE [LARGE SCALE GENOMIC DNA]</scope>
    <source>
        <strain evidence="1 2">LMG 18089</strain>
    </source>
</reference>
<dbReference type="RefSeq" id="WP_094068792.1">
    <property type="nucleotide sequence ID" value="NZ_CABPSX010000002.1"/>
</dbReference>
<sequence length="94" mass="10321">MSQIYRDLELGPYCARILAMPVPSNEVGTPAGFIAHGVIKRADGAAVVENFRAYESGEIRPEPNGVFRDAHLALNAGEQWASELMNNWYDRGNG</sequence>
<evidence type="ECO:0000313" key="1">
    <source>
        <dbReference type="EMBL" id="VVG70648.1"/>
    </source>
</evidence>
<name>A0A5E5P230_9BURK</name>
<accession>A0A5E5P230</accession>
<dbReference type="AlphaFoldDB" id="A0A5E5P230"/>
<dbReference type="Proteomes" id="UP000364291">
    <property type="component" value="Unassembled WGS sequence"/>
</dbReference>
<proteinExistence type="predicted"/>
<organism evidence="1 2">
    <name type="scientific">Pandoraea apista</name>
    <dbReference type="NCBI Taxonomy" id="93218"/>
    <lineage>
        <taxon>Bacteria</taxon>
        <taxon>Pseudomonadati</taxon>
        <taxon>Pseudomonadota</taxon>
        <taxon>Betaproteobacteria</taxon>
        <taxon>Burkholderiales</taxon>
        <taxon>Burkholderiaceae</taxon>
        <taxon>Pandoraea</taxon>
    </lineage>
</organism>
<gene>
    <name evidence="1" type="ORF">PAP18089_01612</name>
</gene>
<dbReference type="EMBL" id="CABPSX010000002">
    <property type="protein sequence ID" value="VVG70648.1"/>
    <property type="molecule type" value="Genomic_DNA"/>
</dbReference>
<dbReference type="OrthoDB" id="9777090at2"/>
<evidence type="ECO:0000313" key="2">
    <source>
        <dbReference type="Proteomes" id="UP000364291"/>
    </source>
</evidence>
<protein>
    <submittedName>
        <fullName evidence="1">Uncharacterized protein</fullName>
    </submittedName>
</protein>